<keyword evidence="1" id="KW-0175">Coiled coil</keyword>
<sequence>MGDDDDYLKALEIQRKNFEKQFGNLEDMGFVDKSKVQESELSEESDSASESDGDSDVEDQRSEDESSNEDESESEIESLSEEEVKPKVVRLEGDSPAPAIASKEERKLLRKGRAPTIAELERLRLEKEKITKKQQAQAAKEDSENLENDLKLQRLLSESHILAHNMEHLGAELTLQTIDYEDPVGNARRRILDQRIRAAAATNSRTGGLPAKLEKMPMKLRKGIISARERRVLEHEREAREAGIVLSKVKKGQLRDLELGKGATASSDRLGVGKKQKNRVRDRGLKIHLVGKSTRNGLRLSADEINRINNGRRRGRR</sequence>
<dbReference type="GO" id="GO:0000462">
    <property type="term" value="P:maturation of SSU-rRNA from tricistronic rRNA transcript (SSU-rRNA, 5.8S rRNA, LSU-rRNA)"/>
    <property type="evidence" value="ECO:0007669"/>
    <property type="project" value="TreeGrafter"/>
</dbReference>
<organism evidence="3 4">
    <name type="scientific">Candidozyma auris</name>
    <name type="common">Yeast</name>
    <name type="synonym">Candida auris</name>
    <dbReference type="NCBI Taxonomy" id="498019"/>
    <lineage>
        <taxon>Eukaryota</taxon>
        <taxon>Fungi</taxon>
        <taxon>Dikarya</taxon>
        <taxon>Ascomycota</taxon>
        <taxon>Saccharomycotina</taxon>
        <taxon>Pichiomycetes</taxon>
        <taxon>Metschnikowiaceae</taxon>
        <taxon>Candidozyma</taxon>
    </lineage>
</organism>
<dbReference type="AlphaFoldDB" id="A0A0L0P6I2"/>
<evidence type="ECO:0000256" key="1">
    <source>
        <dbReference type="SAM" id="Coils"/>
    </source>
</evidence>
<feature type="compositionally biased region" description="Acidic residues" evidence="2">
    <location>
        <begin position="65"/>
        <end position="81"/>
    </location>
</feature>
<dbReference type="PANTHER" id="PTHR28096">
    <property type="entry name" value="PROTEIN FAF1"/>
    <property type="match status" value="1"/>
</dbReference>
<name>A0A0L0P6I2_CANAR</name>
<dbReference type="PANTHER" id="PTHR28096:SF1">
    <property type="entry name" value="PROTEIN FAF1"/>
    <property type="match status" value="1"/>
</dbReference>
<dbReference type="VEuPathDB" id="FungiDB:CJI97_005124"/>
<feature type="compositionally biased region" description="Basic and acidic residues" evidence="2">
    <location>
        <begin position="82"/>
        <end position="93"/>
    </location>
</feature>
<evidence type="ECO:0000256" key="2">
    <source>
        <dbReference type="SAM" id="MobiDB-lite"/>
    </source>
</evidence>
<dbReference type="Proteomes" id="UP000037122">
    <property type="component" value="Unassembled WGS sequence"/>
</dbReference>
<dbReference type="EMBL" id="LGST01000008">
    <property type="protein sequence ID" value="KNE01845.1"/>
    <property type="molecule type" value="Genomic_DNA"/>
</dbReference>
<feature type="compositionally biased region" description="Acidic residues" evidence="2">
    <location>
        <begin position="40"/>
        <end position="57"/>
    </location>
</feature>
<dbReference type="VEuPathDB" id="FungiDB:CJJ07_000463"/>
<comment type="caution">
    <text evidence="3">The sequence shown here is derived from an EMBL/GenBank/DDBJ whole genome shotgun (WGS) entry which is preliminary data.</text>
</comment>
<proteinExistence type="predicted"/>
<feature type="region of interest" description="Disordered" evidence="2">
    <location>
        <begin position="22"/>
        <end position="107"/>
    </location>
</feature>
<dbReference type="VEuPathDB" id="FungiDB:CJJ09_004314"/>
<dbReference type="GO" id="GO:0005730">
    <property type="term" value="C:nucleolus"/>
    <property type="evidence" value="ECO:0007669"/>
    <property type="project" value="TreeGrafter"/>
</dbReference>
<accession>A0A0L0P6I2</accession>
<dbReference type="VEuPathDB" id="FungiDB:QG37_01187"/>
<evidence type="ECO:0000313" key="3">
    <source>
        <dbReference type="EMBL" id="KNE01845.1"/>
    </source>
</evidence>
<dbReference type="InterPro" id="IPR053030">
    <property type="entry name" value="Ribosomal_biogenesis_FAF1-like"/>
</dbReference>
<evidence type="ECO:0000313" key="4">
    <source>
        <dbReference type="Proteomes" id="UP000037122"/>
    </source>
</evidence>
<feature type="coiled-coil region" evidence="1">
    <location>
        <begin position="120"/>
        <end position="156"/>
    </location>
</feature>
<protein>
    <submittedName>
        <fullName evidence="3">Pre-rrna processing ribosome biogenesis</fullName>
    </submittedName>
</protein>
<dbReference type="VEuPathDB" id="FungiDB:CJI96_0003830"/>
<reference evidence="4" key="1">
    <citation type="journal article" date="2015" name="BMC Genomics">
        <title>Draft genome of a commonly misdiagnosed multidrug resistant pathogen Candida auris.</title>
        <authorList>
            <person name="Chatterjee S."/>
            <person name="Alampalli S.V."/>
            <person name="Nageshan R.K."/>
            <person name="Chettiar S.T."/>
            <person name="Joshi S."/>
            <person name="Tatu U.S."/>
        </authorList>
    </citation>
    <scope>NUCLEOTIDE SEQUENCE [LARGE SCALE GENOMIC DNA]</scope>
    <source>
        <strain evidence="4">6684</strain>
    </source>
</reference>
<gene>
    <name evidence="3" type="ORF">QG37_01187</name>
</gene>
<dbReference type="VEuPathDB" id="FungiDB:B9J08_005040"/>